<dbReference type="Gene3D" id="3.40.50.1220">
    <property type="entry name" value="TPP-binding domain"/>
    <property type="match status" value="1"/>
</dbReference>
<evidence type="ECO:0000313" key="2">
    <source>
        <dbReference type="EMBL" id="MDE8645434.1"/>
    </source>
</evidence>
<accession>A0AAW6LFH2</accession>
<dbReference type="EMBL" id="JARDXE010000006">
    <property type="protein sequence ID" value="MDE8645434.1"/>
    <property type="molecule type" value="Genomic_DNA"/>
</dbReference>
<name>A0AAW6LFH2_RHOSG</name>
<gene>
    <name evidence="2" type="ORF">PXH69_10760</name>
</gene>
<evidence type="ECO:0000313" key="3">
    <source>
        <dbReference type="Proteomes" id="UP001217325"/>
    </source>
</evidence>
<reference evidence="2" key="1">
    <citation type="submission" date="2023-02" db="EMBL/GenBank/DDBJ databases">
        <title>A novel hydrolase synthesized by Rhodococcus erythropolis HQ is responsible for the detoxification of Zearalenone.</title>
        <authorList>
            <person name="Hu J."/>
            <person name="Xu J."/>
        </authorList>
    </citation>
    <scope>NUCLEOTIDE SEQUENCE</scope>
    <source>
        <strain evidence="2">HQ</strain>
    </source>
</reference>
<dbReference type="Pfam" id="PF13289">
    <property type="entry name" value="SIR2_2"/>
    <property type="match status" value="1"/>
</dbReference>
<feature type="region of interest" description="Disordered" evidence="1">
    <location>
        <begin position="501"/>
        <end position="522"/>
    </location>
</feature>
<dbReference type="RefSeq" id="WP_212633865.1">
    <property type="nucleotide sequence ID" value="NZ_JAGWDW010000007.1"/>
</dbReference>
<dbReference type="Proteomes" id="UP001217325">
    <property type="component" value="Unassembled WGS sequence"/>
</dbReference>
<dbReference type="SUPFAM" id="SSF52467">
    <property type="entry name" value="DHS-like NAD/FAD-binding domain"/>
    <property type="match status" value="1"/>
</dbReference>
<dbReference type="AlphaFoldDB" id="A0AAW6LFH2"/>
<evidence type="ECO:0000256" key="1">
    <source>
        <dbReference type="SAM" id="MobiDB-lite"/>
    </source>
</evidence>
<organism evidence="2 3">
    <name type="scientific">Rhodococcus qingshengii</name>
    <dbReference type="NCBI Taxonomy" id="334542"/>
    <lineage>
        <taxon>Bacteria</taxon>
        <taxon>Bacillati</taxon>
        <taxon>Actinomycetota</taxon>
        <taxon>Actinomycetes</taxon>
        <taxon>Mycobacteriales</taxon>
        <taxon>Nocardiaceae</taxon>
        <taxon>Rhodococcus</taxon>
        <taxon>Rhodococcus erythropolis group</taxon>
    </lineage>
</organism>
<dbReference type="InterPro" id="IPR029035">
    <property type="entry name" value="DHS-like_NAD/FAD-binding_dom"/>
</dbReference>
<proteinExistence type="predicted"/>
<sequence length="522" mass="56774">MTGNDAGSGHVFVVRGRLESVDWDAAVVSTSGSFVPREHWWPVLGLTSPVESAPAGGNRVRSFPKEGRPAWLLNVASRISVSWLVDGVYEVLDAIASADIQPGGRRVKPLIALPTFGVGLGGQGMVRGHVIKALIEAAVECADKYDFDIAFVVANAADYAAYQSIRRGHLSSAGIPPQVQQLADRLQAGEASLLLGAGVSIPAGLPSWDSLLEAIRQKELPGVSSAEFAELNVLDRAQLLSKELQTEDDGSNELGERVVQLTGSDIKPTLSHCLLASLRVTKVVTTNYDSLYERAFESAHGENSVAVLPREEARAGVPWVLKLHGDVADSASIVLSRRDFVRYDAERRPLGSIVQSLMATGHLIVVGASMTDDNVLRLAHEVLALDARNKRPRILGTVITLQRDEIRTALWKNDFDYVAVSDSFDQRVAARDLEIFLDKLATLTSVDAPYLLDTRYKGLLEGGEIDLAENLRAAADAIRSLPHEHRERWSSLEAVFDELGATPWSPSTEGDQRVSRSRSQRR</sequence>
<protein>
    <submittedName>
        <fullName evidence="2">SIR2 family protein</fullName>
    </submittedName>
</protein>
<comment type="caution">
    <text evidence="2">The sequence shown here is derived from an EMBL/GenBank/DDBJ whole genome shotgun (WGS) entry which is preliminary data.</text>
</comment>